<proteinExistence type="predicted"/>
<organism evidence="4 5">
    <name type="scientific">Geodermatophilus amargosae</name>
    <dbReference type="NCBI Taxonomy" id="1296565"/>
    <lineage>
        <taxon>Bacteria</taxon>
        <taxon>Bacillati</taxon>
        <taxon>Actinomycetota</taxon>
        <taxon>Actinomycetes</taxon>
        <taxon>Geodermatophilales</taxon>
        <taxon>Geodermatophilaceae</taxon>
        <taxon>Geodermatophilus</taxon>
    </lineage>
</organism>
<dbReference type="SUPFAM" id="SSF53756">
    <property type="entry name" value="UDP-Glycosyltransferase/glycogen phosphorylase"/>
    <property type="match status" value="1"/>
</dbReference>
<keyword evidence="5" id="KW-1185">Reference proteome</keyword>
<evidence type="ECO:0000256" key="2">
    <source>
        <dbReference type="ARBA" id="ARBA00022679"/>
    </source>
</evidence>
<dbReference type="GO" id="GO:0016758">
    <property type="term" value="F:hexosyltransferase activity"/>
    <property type="evidence" value="ECO:0007669"/>
    <property type="project" value="TreeGrafter"/>
</dbReference>
<evidence type="ECO:0000313" key="4">
    <source>
        <dbReference type="EMBL" id="SFT53559.1"/>
    </source>
</evidence>
<dbReference type="AlphaFoldDB" id="A0A1I6YT22"/>
<sequence length="385" mass="41034">MPDGGTSRVLHVAQPTTEGVARCVVDLVRHQAAQGWDVTVACPPDGDLPAQASAAGAEVLSWPASRAPGPTVPSEAVRLGRLIRTVDPDLVHLHSAKAGLAGRLALRGRVPTVYQPHAWSFLAVRGLVRRASLQWERRALRWTDRVVCVSRAECEDGLRAGLRLEGRTVVVPNGVDTERFTPGDREAARARLGVGPGPLAVCVGRLSRQKGQDVLLEAWPDVRDAVAGVTLALVGDGPDREELSGRAPEDVRFVGRADPLDWYVAADVVVLPSRWEGMALVPLEAAACGRSVVVTDVAGARETIPDDAGSAVVPPEDVTALAAALVPRLANREAADREGERARQHVLRQHDVRRTTGSVLDVYRDVLGARSRRRASRTGGRGSAG</sequence>
<protein>
    <submittedName>
        <fullName evidence="4">Glycosyltransferase involved in cell wall bisynthesis</fullName>
    </submittedName>
</protein>
<dbReference type="PANTHER" id="PTHR45947">
    <property type="entry name" value="SULFOQUINOVOSYL TRANSFERASE SQD2"/>
    <property type="match status" value="1"/>
</dbReference>
<dbReference type="Proteomes" id="UP000199546">
    <property type="component" value="Unassembled WGS sequence"/>
</dbReference>
<keyword evidence="1" id="KW-0328">Glycosyltransferase</keyword>
<name>A0A1I6YT22_9ACTN</name>
<dbReference type="RefSeq" id="WP_093578689.1">
    <property type="nucleotide sequence ID" value="NZ_FPBA01000003.1"/>
</dbReference>
<evidence type="ECO:0000256" key="1">
    <source>
        <dbReference type="ARBA" id="ARBA00022676"/>
    </source>
</evidence>
<keyword evidence="2 4" id="KW-0808">Transferase</keyword>
<dbReference type="EMBL" id="FPBA01000003">
    <property type="protein sequence ID" value="SFT53559.1"/>
    <property type="molecule type" value="Genomic_DNA"/>
</dbReference>
<dbReference type="STRING" id="1296565.SAMN05660657_01432"/>
<feature type="domain" description="Glycosyltransferase subfamily 4-like N-terminal" evidence="3">
    <location>
        <begin position="19"/>
        <end position="179"/>
    </location>
</feature>
<accession>A0A1I6YT22</accession>
<dbReference type="OrthoDB" id="509705at2"/>
<gene>
    <name evidence="4" type="ORF">SAMN05660657_01432</name>
</gene>
<dbReference type="InterPro" id="IPR050194">
    <property type="entry name" value="Glycosyltransferase_grp1"/>
</dbReference>
<dbReference type="PANTHER" id="PTHR45947:SF3">
    <property type="entry name" value="SULFOQUINOVOSYL TRANSFERASE SQD2"/>
    <property type="match status" value="1"/>
</dbReference>
<dbReference type="GO" id="GO:1901137">
    <property type="term" value="P:carbohydrate derivative biosynthetic process"/>
    <property type="evidence" value="ECO:0007669"/>
    <property type="project" value="UniProtKB-ARBA"/>
</dbReference>
<evidence type="ECO:0000313" key="5">
    <source>
        <dbReference type="Proteomes" id="UP000199546"/>
    </source>
</evidence>
<dbReference type="Pfam" id="PF13692">
    <property type="entry name" value="Glyco_trans_1_4"/>
    <property type="match status" value="1"/>
</dbReference>
<dbReference type="InterPro" id="IPR028098">
    <property type="entry name" value="Glyco_trans_4-like_N"/>
</dbReference>
<dbReference type="Gene3D" id="3.40.50.2000">
    <property type="entry name" value="Glycogen Phosphorylase B"/>
    <property type="match status" value="2"/>
</dbReference>
<dbReference type="Pfam" id="PF13439">
    <property type="entry name" value="Glyco_transf_4"/>
    <property type="match status" value="1"/>
</dbReference>
<evidence type="ECO:0000259" key="3">
    <source>
        <dbReference type="Pfam" id="PF13439"/>
    </source>
</evidence>
<reference evidence="5" key="1">
    <citation type="submission" date="2016-10" db="EMBL/GenBank/DDBJ databases">
        <authorList>
            <person name="Varghese N."/>
            <person name="Submissions S."/>
        </authorList>
    </citation>
    <scope>NUCLEOTIDE SEQUENCE [LARGE SCALE GENOMIC DNA]</scope>
    <source>
        <strain evidence="5">DSM 46136</strain>
    </source>
</reference>